<sequence length="56" mass="6609">MLSLIEKLKQVKDFRKNKGKRHPLWIVLVVIILGTMLGYSGYRELGEFAKNNRHRL</sequence>
<feature type="non-terminal residue" evidence="3">
    <location>
        <position position="56"/>
    </location>
</feature>
<dbReference type="AlphaFoldDB" id="A0A552E3I1"/>
<feature type="transmembrane region" description="Helical" evidence="1">
    <location>
        <begin position="24"/>
        <end position="42"/>
    </location>
</feature>
<feature type="domain" description="H repeat-associated protein N-terminal" evidence="2">
    <location>
        <begin position="6"/>
        <end position="56"/>
    </location>
</feature>
<keyword evidence="1" id="KW-0812">Transmembrane</keyword>
<reference evidence="3 4" key="1">
    <citation type="submission" date="2019-01" db="EMBL/GenBank/DDBJ databases">
        <title>Coherence of Microcystis species and biogeography revealed through population genomics.</title>
        <authorList>
            <person name="Perez-Carrascal O.M."/>
            <person name="Terrat Y."/>
            <person name="Giani A."/>
            <person name="Fortin N."/>
            <person name="Tromas N."/>
            <person name="Shapiro B.J."/>
        </authorList>
    </citation>
    <scope>NUCLEOTIDE SEQUENCE [LARGE SCALE GENOMIC DNA]</scope>
    <source>
        <strain evidence="3">Ma_SC_T_19800800_S464</strain>
    </source>
</reference>
<accession>A0A552E3I1</accession>
<organism evidence="3 4">
    <name type="scientific">Microcystis aeruginosa Ma_SC_T_19800800_S464</name>
    <dbReference type="NCBI Taxonomy" id="2486257"/>
    <lineage>
        <taxon>Bacteria</taxon>
        <taxon>Bacillati</taxon>
        <taxon>Cyanobacteriota</taxon>
        <taxon>Cyanophyceae</taxon>
        <taxon>Oscillatoriophycideae</taxon>
        <taxon>Chroococcales</taxon>
        <taxon>Microcystaceae</taxon>
        <taxon>Microcystis</taxon>
    </lineage>
</organism>
<dbReference type="Proteomes" id="UP000319313">
    <property type="component" value="Unassembled WGS sequence"/>
</dbReference>
<keyword evidence="1" id="KW-0472">Membrane</keyword>
<proteinExistence type="predicted"/>
<gene>
    <name evidence="3" type="ORF">EWV81_03555</name>
</gene>
<evidence type="ECO:0000259" key="2">
    <source>
        <dbReference type="Pfam" id="PF13808"/>
    </source>
</evidence>
<name>A0A552E3I1_MICAE</name>
<comment type="caution">
    <text evidence="3">The sequence shown here is derived from an EMBL/GenBank/DDBJ whole genome shotgun (WGS) entry which is preliminary data.</text>
</comment>
<evidence type="ECO:0000313" key="3">
    <source>
        <dbReference type="EMBL" id="TRU29046.1"/>
    </source>
</evidence>
<protein>
    <submittedName>
        <fullName evidence="3">Transposase family protein</fullName>
    </submittedName>
</protein>
<evidence type="ECO:0000313" key="4">
    <source>
        <dbReference type="Proteomes" id="UP000319313"/>
    </source>
</evidence>
<evidence type="ECO:0000256" key="1">
    <source>
        <dbReference type="SAM" id="Phobius"/>
    </source>
</evidence>
<dbReference type="EMBL" id="SFBL01000026">
    <property type="protein sequence ID" value="TRU29046.1"/>
    <property type="molecule type" value="Genomic_DNA"/>
</dbReference>
<dbReference type="InterPro" id="IPR032806">
    <property type="entry name" value="YbfD_N"/>
</dbReference>
<dbReference type="Pfam" id="PF13808">
    <property type="entry name" value="DDE_Tnp_1_assoc"/>
    <property type="match status" value="1"/>
</dbReference>
<keyword evidence="1" id="KW-1133">Transmembrane helix</keyword>